<evidence type="ECO:0000313" key="4">
    <source>
        <dbReference type="Proteomes" id="UP000250079"/>
    </source>
</evidence>
<organism evidence="3 4">
    <name type="scientific">Granulosicoccus antarcticus IMCC3135</name>
    <dbReference type="NCBI Taxonomy" id="1192854"/>
    <lineage>
        <taxon>Bacteria</taxon>
        <taxon>Pseudomonadati</taxon>
        <taxon>Pseudomonadota</taxon>
        <taxon>Gammaproteobacteria</taxon>
        <taxon>Chromatiales</taxon>
        <taxon>Granulosicoccaceae</taxon>
        <taxon>Granulosicoccus</taxon>
    </lineage>
</organism>
<protein>
    <recommendedName>
        <fullName evidence="2">PRC-barrel domain-containing protein</fullName>
    </recommendedName>
</protein>
<dbReference type="Gene3D" id="3.90.50.10">
    <property type="entry name" value="Photosynthetic Reaction Center, subunit H, domain 2"/>
    <property type="match status" value="2"/>
</dbReference>
<dbReference type="Pfam" id="PF05239">
    <property type="entry name" value="PRC"/>
    <property type="match status" value="1"/>
</dbReference>
<keyword evidence="4" id="KW-1185">Reference proteome</keyword>
<dbReference type="GO" id="GO:0019684">
    <property type="term" value="P:photosynthesis, light reaction"/>
    <property type="evidence" value="ECO:0007669"/>
    <property type="project" value="InterPro"/>
</dbReference>
<dbReference type="OrthoDB" id="9793882at2"/>
<feature type="region of interest" description="Disordered" evidence="1">
    <location>
        <begin position="129"/>
        <end position="149"/>
    </location>
</feature>
<reference evidence="3 4" key="1">
    <citation type="submission" date="2016-12" db="EMBL/GenBank/DDBJ databases">
        <authorList>
            <person name="Song W.-J."/>
            <person name="Kurnit D.M."/>
        </authorList>
    </citation>
    <scope>NUCLEOTIDE SEQUENCE [LARGE SCALE GENOMIC DNA]</scope>
    <source>
        <strain evidence="3 4">IMCC3135</strain>
    </source>
</reference>
<dbReference type="EMBL" id="CP018632">
    <property type="protein sequence ID" value="ASJ70798.1"/>
    <property type="molecule type" value="Genomic_DNA"/>
</dbReference>
<dbReference type="AlphaFoldDB" id="A0A2Z2NM00"/>
<evidence type="ECO:0000259" key="2">
    <source>
        <dbReference type="Pfam" id="PF05239"/>
    </source>
</evidence>
<sequence>MTYCIFSDLRHYEVSSSTENIGRIHDVYLDDQSWKVRWFVVETGHWFSSNKVLLDPRKVLEVSPETRNITVSASKESIQNAPSAEQHPPVSDQNEQKYNYIVTNHDTLLFTGYAGAMMPPTLVERAQTATSAEQELQDSVRQSSDRHLRSASELDGYTVSAIDDTLGPLSDLVINSESWTIDLLALDTSKWLPGRTVVISPQSVDKISWDERKLMVKMDKETIEQSPELGDLKSIETSYISRLNEFYRYPMVY</sequence>
<proteinExistence type="predicted"/>
<dbReference type="InterPro" id="IPR014747">
    <property type="entry name" value="Bac_photo_RC_H_C"/>
</dbReference>
<dbReference type="SUPFAM" id="SSF50346">
    <property type="entry name" value="PRC-barrel domain"/>
    <property type="match status" value="2"/>
</dbReference>
<feature type="region of interest" description="Disordered" evidence="1">
    <location>
        <begin position="71"/>
        <end position="93"/>
    </location>
</feature>
<dbReference type="InterPro" id="IPR011033">
    <property type="entry name" value="PRC_barrel-like_sf"/>
</dbReference>
<feature type="domain" description="PRC-barrel" evidence="2">
    <location>
        <begin position="7"/>
        <end position="76"/>
    </location>
</feature>
<accession>A0A2Z2NM00</accession>
<name>A0A2Z2NM00_9GAMM</name>
<dbReference type="RefSeq" id="WP_088916302.1">
    <property type="nucleotide sequence ID" value="NZ_CP018632.1"/>
</dbReference>
<dbReference type="InterPro" id="IPR027275">
    <property type="entry name" value="PRC-brl_dom"/>
</dbReference>
<evidence type="ECO:0000313" key="3">
    <source>
        <dbReference type="EMBL" id="ASJ70798.1"/>
    </source>
</evidence>
<feature type="compositionally biased region" description="Polar residues" evidence="1">
    <location>
        <begin position="71"/>
        <end position="83"/>
    </location>
</feature>
<dbReference type="GO" id="GO:0030077">
    <property type="term" value="C:plasma membrane light-harvesting complex"/>
    <property type="evidence" value="ECO:0007669"/>
    <property type="project" value="InterPro"/>
</dbReference>
<gene>
    <name evidence="3" type="ORF">IMCC3135_03425</name>
</gene>
<dbReference type="Proteomes" id="UP000250079">
    <property type="component" value="Chromosome"/>
</dbReference>
<evidence type="ECO:0000256" key="1">
    <source>
        <dbReference type="SAM" id="MobiDB-lite"/>
    </source>
</evidence>
<dbReference type="KEGG" id="gai:IMCC3135_03425"/>
<feature type="compositionally biased region" description="Polar residues" evidence="1">
    <location>
        <begin position="129"/>
        <end position="142"/>
    </location>
</feature>